<dbReference type="STRING" id="322095.HMPREF3185_02218"/>
<reference evidence="3" key="1">
    <citation type="submission" date="2016-01" db="EMBL/GenBank/DDBJ databases">
        <authorList>
            <person name="Mitreva M."/>
            <person name="Pepin K.H."/>
            <person name="Mihindukulasuriya K.A."/>
            <person name="Fulton R."/>
            <person name="Fronick C."/>
            <person name="O'Laughlin M."/>
            <person name="Miner T."/>
            <person name="Herter B."/>
            <person name="Rosa B.A."/>
            <person name="Cordes M."/>
            <person name="Tomlinson C."/>
            <person name="Wollam A."/>
            <person name="Palsikar V.B."/>
            <person name="Mardis E.R."/>
            <person name="Wilson R.K."/>
        </authorList>
    </citation>
    <scope>NUCLEOTIDE SEQUENCE [LARGE SCALE GENOMIC DNA]</scope>
    <source>
        <strain evidence="3">KA00683</strain>
    </source>
</reference>
<evidence type="ECO:0000259" key="1">
    <source>
        <dbReference type="Pfam" id="PF13808"/>
    </source>
</evidence>
<protein>
    <recommendedName>
        <fullName evidence="1">H repeat-associated protein N-terminal domain-containing protein</fullName>
    </recommendedName>
</protein>
<dbReference type="Pfam" id="PF13808">
    <property type="entry name" value="DDE_Tnp_1_assoc"/>
    <property type="match status" value="1"/>
</dbReference>
<keyword evidence="3" id="KW-1185">Reference proteome</keyword>
<dbReference type="RefSeq" id="WP_082713231.1">
    <property type="nucleotide sequence ID" value="NZ_KQ960466.1"/>
</dbReference>
<name>A0A134AYQ3_9PORP</name>
<sequence>MELPSLISSLSLIDDRRSNKNKRCPLPLLLLIAFCASISKHESWYTMQDYAQAHEVSLRELYKLLFGEELEHVTPTHDTLNRALQLFSSSRTKSSNKPIKTGAQPYFGGMMKLVKSALMARPCAESRSLALTPMQRAGVHP</sequence>
<dbReference type="Proteomes" id="UP000070224">
    <property type="component" value="Unassembled WGS sequence"/>
</dbReference>
<dbReference type="EMBL" id="LSDK01000153">
    <property type="protein sequence ID" value="KXB72806.1"/>
    <property type="molecule type" value="Genomic_DNA"/>
</dbReference>
<comment type="caution">
    <text evidence="2">The sequence shown here is derived from an EMBL/GenBank/DDBJ whole genome shotgun (WGS) entry which is preliminary data.</text>
</comment>
<gene>
    <name evidence="2" type="ORF">HMPREF3185_02218</name>
</gene>
<organism evidence="2 3">
    <name type="scientific">Porphyromonas somerae</name>
    <dbReference type="NCBI Taxonomy" id="322095"/>
    <lineage>
        <taxon>Bacteria</taxon>
        <taxon>Pseudomonadati</taxon>
        <taxon>Bacteroidota</taxon>
        <taxon>Bacteroidia</taxon>
        <taxon>Bacteroidales</taxon>
        <taxon>Porphyromonadaceae</taxon>
        <taxon>Porphyromonas</taxon>
    </lineage>
</organism>
<feature type="domain" description="H repeat-associated protein N-terminal" evidence="1">
    <location>
        <begin position="8"/>
        <end position="87"/>
    </location>
</feature>
<dbReference type="PATRIC" id="fig|322095.3.peg.2197"/>
<dbReference type="AlphaFoldDB" id="A0A134AYQ3"/>
<proteinExistence type="predicted"/>
<evidence type="ECO:0000313" key="2">
    <source>
        <dbReference type="EMBL" id="KXB72806.1"/>
    </source>
</evidence>
<evidence type="ECO:0000313" key="3">
    <source>
        <dbReference type="Proteomes" id="UP000070224"/>
    </source>
</evidence>
<dbReference type="InterPro" id="IPR032806">
    <property type="entry name" value="YbfD_N"/>
</dbReference>
<accession>A0A134AYQ3</accession>